<gene>
    <name evidence="2" type="ORF">BJ972_002926</name>
    <name evidence="3" type="ORF">ESP50_16630</name>
</gene>
<evidence type="ECO:0000313" key="3">
    <source>
        <dbReference type="EMBL" id="RXZ85154.1"/>
    </source>
</evidence>
<feature type="region of interest" description="Disordered" evidence="1">
    <location>
        <begin position="97"/>
        <end position="117"/>
    </location>
</feature>
<evidence type="ECO:0000313" key="2">
    <source>
        <dbReference type="EMBL" id="NYD68407.1"/>
    </source>
</evidence>
<comment type="caution">
    <text evidence="3">The sequence shown here is derived from an EMBL/GenBank/DDBJ whole genome shotgun (WGS) entry which is preliminary data.</text>
</comment>
<dbReference type="Proteomes" id="UP000292686">
    <property type="component" value="Unassembled WGS sequence"/>
</dbReference>
<dbReference type="InterPro" id="IPR042099">
    <property type="entry name" value="ANL_N_sf"/>
</dbReference>
<dbReference type="GO" id="GO:0047475">
    <property type="term" value="F:phenylacetate-CoA ligase activity"/>
    <property type="evidence" value="ECO:0007669"/>
    <property type="project" value="UniProtKB-EC"/>
</dbReference>
<dbReference type="PANTHER" id="PTHR36932">
    <property type="entry name" value="CAPSULAR POLYSACCHARIDE BIOSYNTHESIS PROTEIN"/>
    <property type="match status" value="1"/>
</dbReference>
<dbReference type="SUPFAM" id="SSF56801">
    <property type="entry name" value="Acetyl-CoA synthetase-like"/>
    <property type="match status" value="1"/>
</dbReference>
<protein>
    <submittedName>
        <fullName evidence="3">Phenylacetate--CoA ligase family protein</fullName>
    </submittedName>
    <submittedName>
        <fullName evidence="2">Phenylacetate-CoA ligase</fullName>
        <ecNumber evidence="2">6.2.1.30</ecNumber>
    </submittedName>
</protein>
<dbReference type="Gene3D" id="3.40.50.12780">
    <property type="entry name" value="N-terminal domain of ligase-like"/>
    <property type="match status" value="1"/>
</dbReference>
<dbReference type="RefSeq" id="WP_129177040.1">
    <property type="nucleotide sequence ID" value="NZ_JACCBI010000001.1"/>
</dbReference>
<dbReference type="AlphaFoldDB" id="A0A4Q2M005"/>
<proteinExistence type="predicted"/>
<dbReference type="EC" id="6.2.1.30" evidence="2"/>
<dbReference type="EMBL" id="SDPM01000012">
    <property type="protein sequence ID" value="RXZ85154.1"/>
    <property type="molecule type" value="Genomic_DNA"/>
</dbReference>
<dbReference type="PANTHER" id="PTHR36932:SF1">
    <property type="entry name" value="CAPSULAR POLYSACCHARIDE BIOSYNTHESIS PROTEIN"/>
    <property type="match status" value="1"/>
</dbReference>
<evidence type="ECO:0000313" key="5">
    <source>
        <dbReference type="Proteomes" id="UP000581087"/>
    </source>
</evidence>
<evidence type="ECO:0000313" key="4">
    <source>
        <dbReference type="Proteomes" id="UP000292686"/>
    </source>
</evidence>
<reference evidence="2 5" key="2">
    <citation type="submission" date="2020-07" db="EMBL/GenBank/DDBJ databases">
        <title>Sequencing the genomes of 1000 actinobacteria strains.</title>
        <authorList>
            <person name="Klenk H.-P."/>
        </authorList>
    </citation>
    <scope>NUCLEOTIDE SEQUENCE [LARGE SCALE GENOMIC DNA]</scope>
    <source>
        <strain evidence="2 5">DSM 23870</strain>
    </source>
</reference>
<evidence type="ECO:0000256" key="1">
    <source>
        <dbReference type="SAM" id="MobiDB-lite"/>
    </source>
</evidence>
<dbReference type="OrthoDB" id="580775at2"/>
<organism evidence="3 4">
    <name type="scientific">Agromyces atrinae</name>
    <dbReference type="NCBI Taxonomy" id="592376"/>
    <lineage>
        <taxon>Bacteria</taxon>
        <taxon>Bacillati</taxon>
        <taxon>Actinomycetota</taxon>
        <taxon>Actinomycetes</taxon>
        <taxon>Micrococcales</taxon>
        <taxon>Microbacteriaceae</taxon>
        <taxon>Agromyces</taxon>
    </lineage>
</organism>
<dbReference type="Proteomes" id="UP000581087">
    <property type="component" value="Unassembled WGS sequence"/>
</dbReference>
<accession>A0A4Q2M005</accession>
<dbReference type="EMBL" id="JACCBI010000001">
    <property type="protein sequence ID" value="NYD68407.1"/>
    <property type="molecule type" value="Genomic_DNA"/>
</dbReference>
<name>A0A4Q2M005_9MICO</name>
<dbReference type="InterPro" id="IPR053158">
    <property type="entry name" value="CapK_Type1_Caps_Biosynth"/>
</dbReference>
<reference evidence="3 4" key="1">
    <citation type="submission" date="2019-01" db="EMBL/GenBank/DDBJ databases">
        <title>Agromyces.</title>
        <authorList>
            <person name="Li J."/>
        </authorList>
    </citation>
    <scope>NUCLEOTIDE SEQUENCE [LARGE SCALE GENOMIC DNA]</scope>
    <source>
        <strain evidence="3 4">DSM 23870</strain>
    </source>
</reference>
<keyword evidence="4" id="KW-1185">Reference proteome</keyword>
<keyword evidence="3" id="KW-0436">Ligase</keyword>
<sequence length="443" mass="49045">MVLKRIAFEVKTRLGARSSLALEREFRRNDHLDPAELESLRASRAIAHARFAMQNSPFYRDFYGDAGFSLDDLRDPAAFTALPLLDKETVRANFDTIRTPEATPESSAQSATGGSTGQPLRILRDLRFPARAIEWRLFRWWGIDPWDNRANVYRHVLVGDARVKHDRQWWPSKRLHLDAFSMTDDAVRTFVDEWNRARPTLLFAYVGAALELARALGRLGLAMHPPRAIAVTAAPLPESQRLEIEAGLGAPVYDHYRASEMPWLAGECAEQHGLHLFSDVRTVEVLDDDGHPVEAGTTGEVVATDMTNRVFPLIRYRMGDRTTPINGRCACGVTLPRIAPVSGRLVEALRLPGGGVVAGEALAQLFSKTPRAVRQFQLVQAADYSVIVRAIPGDDPDALAIIERAARLVHDNAAGAVPVRHEVVDTIPHVGGKTRFIISEAPV</sequence>